<feature type="region of interest" description="Disordered" evidence="2">
    <location>
        <begin position="374"/>
        <end position="418"/>
    </location>
</feature>
<keyword evidence="1" id="KW-0175">Coiled coil</keyword>
<feature type="coiled-coil region" evidence="1">
    <location>
        <begin position="157"/>
        <end position="224"/>
    </location>
</feature>
<feature type="region of interest" description="Disordered" evidence="2">
    <location>
        <begin position="77"/>
        <end position="104"/>
    </location>
</feature>
<accession>A0A418ENR6</accession>
<reference evidence="3 4" key="1">
    <citation type="submission" date="2018-08" db="EMBL/GenBank/DDBJ databases">
        <title>Aphanomyces genome sequencing and annotation.</title>
        <authorList>
            <person name="Minardi D."/>
            <person name="Oidtmann B."/>
            <person name="Van Der Giezen M."/>
            <person name="Studholme D.J."/>
        </authorList>
    </citation>
    <scope>NUCLEOTIDE SEQUENCE [LARGE SCALE GENOMIC DNA]</scope>
    <source>
        <strain evidence="3 4">Da</strain>
    </source>
</reference>
<dbReference type="VEuPathDB" id="FungiDB:H257_17715"/>
<evidence type="ECO:0000256" key="2">
    <source>
        <dbReference type="SAM" id="MobiDB-lite"/>
    </source>
</evidence>
<dbReference type="EMBL" id="QUTH01003937">
    <property type="protein sequence ID" value="RHZ16407.1"/>
    <property type="molecule type" value="Genomic_DNA"/>
</dbReference>
<feature type="region of interest" description="Disordered" evidence="2">
    <location>
        <begin position="1"/>
        <end position="21"/>
    </location>
</feature>
<dbReference type="Proteomes" id="UP000285430">
    <property type="component" value="Unassembled WGS sequence"/>
</dbReference>
<gene>
    <name evidence="3" type="ORF">DYB37_011537</name>
</gene>
<organism evidence="3 4">
    <name type="scientific">Aphanomyces astaci</name>
    <name type="common">Crayfish plague agent</name>
    <dbReference type="NCBI Taxonomy" id="112090"/>
    <lineage>
        <taxon>Eukaryota</taxon>
        <taxon>Sar</taxon>
        <taxon>Stramenopiles</taxon>
        <taxon>Oomycota</taxon>
        <taxon>Saprolegniomycetes</taxon>
        <taxon>Saprolegniales</taxon>
        <taxon>Verrucalvaceae</taxon>
        <taxon>Aphanomyces</taxon>
    </lineage>
</organism>
<evidence type="ECO:0000256" key="1">
    <source>
        <dbReference type="SAM" id="Coils"/>
    </source>
</evidence>
<dbReference type="AlphaFoldDB" id="A0A418ENR6"/>
<comment type="caution">
    <text evidence="3">The sequence shown here is derived from an EMBL/GenBank/DDBJ whole genome shotgun (WGS) entry which is preliminary data.</text>
</comment>
<name>A0A418ENR6_APHAT</name>
<sequence length="523" mass="58486">MTLREKVEQERDQANTERDQLEERVRGLRTELRTCKRRAVNLSTYLEQALAEKERISDDLGFTQQRLKVQLAATMSEKRQGVEVTDSGGPRRRRRGGDTTEGQDYALPRVREGRCSTSRDESGSLLCSCSGQERCMAPVAPTAAPAARVQAAQPPEVVSLLGKVRELRTRLREAQDEEAKKYKDLATRVENAIQAQLSSMADQVRELDRQQRSHEEEVAEVEERYRVEVAGHREASRALAIATQRFADVVPAFWDWVSVHFRVTSGPVFDRLLEAWPGCSDPSDPDLAIRSDAIPGVSRAYPHDDFGHGSVVLGRRCFGLNKIGVVHDPRDYRYGIRGCGFEPQLNVGGFGGSLRGGPDHKDFGYGLPWPRSTSISVPTNHPAAQVSTPSSKRPSPGTSTQLTKMARRSDPDAAGPLGASLSRSVDSAYASVVARSLWERYSTTLVSFVPLSWHQLPEWRELDRTLRSFWQKYAPFVYVIVRRGRTRGRGSHRTLLGIAGSLFCVVQAYGVQLLRFMCYPHSY</sequence>
<evidence type="ECO:0000313" key="4">
    <source>
        <dbReference type="Proteomes" id="UP000285430"/>
    </source>
</evidence>
<feature type="compositionally biased region" description="Polar residues" evidence="2">
    <location>
        <begin position="385"/>
        <end position="403"/>
    </location>
</feature>
<protein>
    <submittedName>
        <fullName evidence="3">Uncharacterized protein</fullName>
    </submittedName>
</protein>
<proteinExistence type="predicted"/>
<evidence type="ECO:0000313" key="3">
    <source>
        <dbReference type="EMBL" id="RHZ16407.1"/>
    </source>
</evidence>